<feature type="domain" description="Deacetylase sirtuin-type" evidence="3">
    <location>
        <begin position="1"/>
        <end position="178"/>
    </location>
</feature>
<dbReference type="RefSeq" id="WP_126783770.1">
    <property type="nucleotide sequence ID" value="NZ_PIQF01000001.1"/>
</dbReference>
<dbReference type="InterPro" id="IPR026590">
    <property type="entry name" value="Ssirtuin_cat_dom"/>
</dbReference>
<gene>
    <name evidence="4" type="ORF">CWI81_03200</name>
</gene>
<evidence type="ECO:0000256" key="1">
    <source>
        <dbReference type="ARBA" id="ARBA00023027"/>
    </source>
</evidence>
<reference evidence="4 5" key="1">
    <citation type="journal article" date="2011" name="Front. Microbiol.">
        <title>Genomic signatures of strain selection and enhancement in Bacillus atrophaeus var. globigii, a historical biowarfare simulant.</title>
        <authorList>
            <person name="Gibbons H.S."/>
            <person name="Broomall S.M."/>
            <person name="McNew L.A."/>
            <person name="Daligault H."/>
            <person name="Chapman C."/>
            <person name="Bruce D."/>
            <person name="Karavis M."/>
            <person name="Krepps M."/>
            <person name="McGregor P.A."/>
            <person name="Hong C."/>
            <person name="Park K.H."/>
            <person name="Akmal A."/>
            <person name="Feldman A."/>
            <person name="Lin J.S."/>
            <person name="Chang W.E."/>
            <person name="Higgs B.W."/>
            <person name="Demirev P."/>
            <person name="Lindquist J."/>
            <person name="Liem A."/>
            <person name="Fochler E."/>
            <person name="Read T.D."/>
            <person name="Tapia R."/>
            <person name="Johnson S."/>
            <person name="Bishop-Lilly K.A."/>
            <person name="Detter C."/>
            <person name="Han C."/>
            <person name="Sozhamannan S."/>
            <person name="Rosenzweig C.N."/>
            <person name="Skowronski E.W."/>
        </authorList>
    </citation>
    <scope>NUCLEOTIDE SEQUENCE [LARGE SCALE GENOMIC DNA]</scope>
    <source>
        <strain evidence="4 5">CL-SP19</strain>
    </source>
</reference>
<dbReference type="OrthoDB" id="6383736at2"/>
<dbReference type="EMBL" id="PIQF01000001">
    <property type="protein sequence ID" value="RUO77497.1"/>
    <property type="molecule type" value="Genomic_DNA"/>
</dbReference>
<comment type="caution">
    <text evidence="4">The sequence shown here is derived from an EMBL/GenBank/DDBJ whole genome shotgun (WGS) entry which is preliminary data.</text>
</comment>
<dbReference type="SUPFAM" id="SSF52467">
    <property type="entry name" value="DHS-like NAD/FAD-binding domain"/>
    <property type="match status" value="1"/>
</dbReference>
<protein>
    <recommendedName>
        <fullName evidence="3">Deacetylase sirtuin-type domain-containing protein</fullName>
    </recommendedName>
</protein>
<evidence type="ECO:0000259" key="3">
    <source>
        <dbReference type="PROSITE" id="PS50305"/>
    </source>
</evidence>
<name>A0A432ZHJ8_9GAMM</name>
<evidence type="ECO:0000256" key="2">
    <source>
        <dbReference type="PROSITE-ProRule" id="PRU00236"/>
    </source>
</evidence>
<dbReference type="InterPro" id="IPR029035">
    <property type="entry name" value="DHS-like_NAD/FAD-binding_dom"/>
</dbReference>
<dbReference type="Proteomes" id="UP000287908">
    <property type="component" value="Unassembled WGS sequence"/>
</dbReference>
<accession>A0A432ZHJ8</accession>
<dbReference type="PROSITE" id="PS50305">
    <property type="entry name" value="SIRTUIN"/>
    <property type="match status" value="1"/>
</dbReference>
<evidence type="ECO:0000313" key="5">
    <source>
        <dbReference type="Proteomes" id="UP000287908"/>
    </source>
</evidence>
<dbReference type="AlphaFoldDB" id="A0A432ZHJ8"/>
<organism evidence="4 5">
    <name type="scientific">Idiomarina seosinensis</name>
    <dbReference type="NCBI Taxonomy" id="281739"/>
    <lineage>
        <taxon>Bacteria</taxon>
        <taxon>Pseudomonadati</taxon>
        <taxon>Pseudomonadota</taxon>
        <taxon>Gammaproteobacteria</taxon>
        <taxon>Alteromonadales</taxon>
        <taxon>Idiomarinaceae</taxon>
        <taxon>Idiomarina</taxon>
    </lineage>
</organism>
<keyword evidence="1" id="KW-0520">NAD</keyword>
<evidence type="ECO:0000313" key="4">
    <source>
        <dbReference type="EMBL" id="RUO77497.1"/>
    </source>
</evidence>
<dbReference type="Gene3D" id="3.40.50.1220">
    <property type="entry name" value="TPP-binding domain"/>
    <property type="match status" value="1"/>
</dbReference>
<proteinExistence type="predicted"/>
<keyword evidence="5" id="KW-1185">Reference proteome</keyword>
<sequence>MGILIISGAGLSAPSGAPTFNGKYPIYNNVDLLRSGLEQLEQLKPNKAHKELSTLQSEAVKQKIKVRHITLNVDDLNESCGATVEHVYGRARDRSISELATIDFYDLSWISEKLIILVGVSGLGFPLAWLESYCRSKQKKVISFNLVVNPELECYQCVGDAACSINADRLLSYYESLT</sequence>
<dbReference type="CDD" id="cd00296">
    <property type="entry name" value="SIR2"/>
    <property type="match status" value="1"/>
</dbReference>
<comment type="caution">
    <text evidence="2">Lacks conserved residue(s) required for the propagation of feature annotation.</text>
</comment>